<dbReference type="Gene3D" id="2.40.230.20">
    <property type="entry name" value="Nucleoside-specific channel-forming protein, Tsx-like"/>
    <property type="match status" value="1"/>
</dbReference>
<comment type="caution">
    <text evidence="3">The sequence shown here is derived from an EMBL/GenBank/DDBJ whole genome shotgun (WGS) entry which is preliminary data.</text>
</comment>
<keyword evidence="4" id="KW-1185">Reference proteome</keyword>
<dbReference type="InterPro" id="IPR018013">
    <property type="entry name" value="Channel_Tsx-like"/>
</dbReference>
<feature type="chain" id="PRO_5036836617" description="Nucleoside-specific outer membrane channel protein Tsx" evidence="2">
    <location>
        <begin position="21"/>
        <end position="252"/>
    </location>
</feature>
<dbReference type="GO" id="GO:0009279">
    <property type="term" value="C:cell outer membrane"/>
    <property type="evidence" value="ECO:0007669"/>
    <property type="project" value="InterPro"/>
</dbReference>
<comment type="similarity">
    <text evidence="1">Belongs to the nucleoside-specific channel-forming outer membrane porin (Tsx) (TC 1.B.10) family.</text>
</comment>
<dbReference type="AlphaFoldDB" id="A0A927F683"/>
<reference evidence="3" key="1">
    <citation type="submission" date="2020-09" db="EMBL/GenBank/DDBJ databases">
        <title>Pelagicoccus enzymogenes sp. nov. with an EPS production, isolated from marine sediment.</title>
        <authorList>
            <person name="Feng X."/>
        </authorList>
    </citation>
    <scope>NUCLEOTIDE SEQUENCE</scope>
    <source>
        <strain evidence="3">NFK12</strain>
    </source>
</reference>
<dbReference type="SUPFAM" id="SSF111364">
    <property type="entry name" value="Tsx-like channel"/>
    <property type="match status" value="1"/>
</dbReference>
<dbReference type="Pfam" id="PF03502">
    <property type="entry name" value="Channel_Tsx"/>
    <property type="match status" value="1"/>
</dbReference>
<evidence type="ECO:0000256" key="2">
    <source>
        <dbReference type="SAM" id="SignalP"/>
    </source>
</evidence>
<evidence type="ECO:0000313" key="3">
    <source>
        <dbReference type="EMBL" id="MBD5779207.1"/>
    </source>
</evidence>
<accession>A0A927F683</accession>
<keyword evidence="2" id="KW-0732">Signal</keyword>
<dbReference type="InterPro" id="IPR036777">
    <property type="entry name" value="Channel_Tsx-like_sf"/>
</dbReference>
<evidence type="ECO:0000256" key="1">
    <source>
        <dbReference type="ARBA" id="ARBA00008728"/>
    </source>
</evidence>
<organism evidence="3 4">
    <name type="scientific">Pelagicoccus enzymogenes</name>
    <dbReference type="NCBI Taxonomy" id="2773457"/>
    <lineage>
        <taxon>Bacteria</taxon>
        <taxon>Pseudomonadati</taxon>
        <taxon>Verrucomicrobiota</taxon>
        <taxon>Opitutia</taxon>
        <taxon>Puniceicoccales</taxon>
        <taxon>Pelagicoccaceae</taxon>
        <taxon>Pelagicoccus</taxon>
    </lineage>
</organism>
<protein>
    <recommendedName>
        <fullName evidence="5">Nucleoside-specific outer membrane channel protein Tsx</fullName>
    </recommendedName>
</protein>
<feature type="signal peptide" evidence="2">
    <location>
        <begin position="1"/>
        <end position="20"/>
    </location>
</feature>
<evidence type="ECO:0008006" key="5">
    <source>
        <dbReference type="Google" id="ProtNLM"/>
    </source>
</evidence>
<gene>
    <name evidence="3" type="ORF">IEN85_06850</name>
</gene>
<sequence>MKRTLLTASATTLFATVALAGDALLWQDNSLSLLVGGGFELDPDTQQTVTVEHVSGWSKGDLFIFVDGINFDGDEDIGGKDTAYYGEVSPRFNIGKIVGQDFSGSLVNDLYVATTWEFGQNSDDNLLVGLGVDLNLPGFDFFQLNGYRRFNDTSSDLESYQITPVWKITIPVGETELVCDGFIDWVIGEGTDHLHVCPQVKLDVGMMTGMEKGKLYAGIEYDYWKNKYAVPDGAFGLDSNQSTFSGLLKFHF</sequence>
<evidence type="ECO:0000313" key="4">
    <source>
        <dbReference type="Proteomes" id="UP000622317"/>
    </source>
</evidence>
<dbReference type="RefSeq" id="WP_191616342.1">
    <property type="nucleotide sequence ID" value="NZ_JACYFG010000007.1"/>
</dbReference>
<dbReference type="EMBL" id="JACYFG010000007">
    <property type="protein sequence ID" value="MBD5779207.1"/>
    <property type="molecule type" value="Genomic_DNA"/>
</dbReference>
<proteinExistence type="inferred from homology"/>
<name>A0A927F683_9BACT</name>
<dbReference type="Proteomes" id="UP000622317">
    <property type="component" value="Unassembled WGS sequence"/>
</dbReference>